<dbReference type="GO" id="GO:0005694">
    <property type="term" value="C:chromosome"/>
    <property type="evidence" value="ECO:0007669"/>
    <property type="project" value="TreeGrafter"/>
</dbReference>
<dbReference type="PANTHER" id="PTHR46711:SF1">
    <property type="entry name" value="HISTONE-LYSINE N-METHYLTRANSFERASE SETD2"/>
    <property type="match status" value="1"/>
</dbReference>
<evidence type="ECO:0000256" key="1">
    <source>
        <dbReference type="ARBA" id="ARBA00022603"/>
    </source>
</evidence>
<sequence length="262" mass="30528">MGNITIESAFTNILAYWSVDGEIRIGFFAREDIPSGQEVTIDYQFVQYGVSEQKCYCGTPTCSGVMGATSKYLQEKVRMKDTTMVERRILQLLQLESFRNADDITLLLQVMVQECLTRCTRLELLNRLIKTEHDACLKLFRQYNGLDMLAAFMYDAAPKDWELKKQILVCLKHIPVSEQKQVQSNSHLMEIVAQWTQNPQHCRRRGIFSEPWKCADVHMEGNVDQINKHCFQILQMLVWLDCPLLNSLRNRILILMRRNRVC</sequence>
<organism evidence="4 5">
    <name type="scientific">Schistosoma mekongi</name>
    <name type="common">Parasitic worm</name>
    <dbReference type="NCBI Taxonomy" id="38744"/>
    <lineage>
        <taxon>Eukaryota</taxon>
        <taxon>Metazoa</taxon>
        <taxon>Spiralia</taxon>
        <taxon>Lophotrochozoa</taxon>
        <taxon>Platyhelminthes</taxon>
        <taxon>Trematoda</taxon>
        <taxon>Digenea</taxon>
        <taxon>Strigeidida</taxon>
        <taxon>Schistosomatoidea</taxon>
        <taxon>Schistosomatidae</taxon>
        <taxon>Schistosoma</taxon>
    </lineage>
</organism>
<evidence type="ECO:0000313" key="4">
    <source>
        <dbReference type="EMBL" id="KAK4476161.1"/>
    </source>
</evidence>
<feature type="domain" description="Post-SET" evidence="3">
    <location>
        <begin position="51"/>
        <end position="67"/>
    </location>
</feature>
<proteinExistence type="predicted"/>
<reference evidence="4" key="1">
    <citation type="submission" date="2022-04" db="EMBL/GenBank/DDBJ databases">
        <authorList>
            <person name="Xu L."/>
            <person name="Lv Z."/>
        </authorList>
    </citation>
    <scope>NUCLEOTIDE SEQUENCE</scope>
    <source>
        <strain evidence="4">LV_2022a</strain>
    </source>
</reference>
<keyword evidence="2" id="KW-0808">Transferase</keyword>
<dbReference type="GO" id="GO:0032259">
    <property type="term" value="P:methylation"/>
    <property type="evidence" value="ECO:0007669"/>
    <property type="project" value="UniProtKB-KW"/>
</dbReference>
<dbReference type="InterPro" id="IPR042294">
    <property type="entry name" value="SETD2_animal"/>
</dbReference>
<evidence type="ECO:0000256" key="2">
    <source>
        <dbReference type="ARBA" id="ARBA00022679"/>
    </source>
</evidence>
<name>A0AAE1ZL69_SCHME</name>
<evidence type="ECO:0000259" key="3">
    <source>
        <dbReference type="PROSITE" id="PS50868"/>
    </source>
</evidence>
<reference evidence="4" key="2">
    <citation type="journal article" date="2023" name="Infect Dis Poverty">
        <title>Chromosome-scale genome of the human blood fluke Schistosoma mekongi and its implications for public health.</title>
        <authorList>
            <person name="Zhou M."/>
            <person name="Xu L."/>
            <person name="Xu D."/>
            <person name="Chen W."/>
            <person name="Khan J."/>
            <person name="Hu Y."/>
            <person name="Huang H."/>
            <person name="Wei H."/>
            <person name="Zhang Y."/>
            <person name="Chusongsang P."/>
            <person name="Tanasarnprasert K."/>
            <person name="Hu X."/>
            <person name="Limpanont Y."/>
            <person name="Lv Z."/>
        </authorList>
    </citation>
    <scope>NUCLEOTIDE SEQUENCE</scope>
    <source>
        <strain evidence="4">LV_2022a</strain>
    </source>
</reference>
<dbReference type="GO" id="GO:0010468">
    <property type="term" value="P:regulation of gene expression"/>
    <property type="evidence" value="ECO:0007669"/>
    <property type="project" value="TreeGrafter"/>
</dbReference>
<dbReference type="PANTHER" id="PTHR46711">
    <property type="entry name" value="HISTONE-LYSINE N-METHYLTRANSFERASE SETD2"/>
    <property type="match status" value="1"/>
</dbReference>
<keyword evidence="5" id="KW-1185">Reference proteome</keyword>
<dbReference type="GO" id="GO:0005634">
    <property type="term" value="C:nucleus"/>
    <property type="evidence" value="ECO:0007669"/>
    <property type="project" value="TreeGrafter"/>
</dbReference>
<dbReference type="InterPro" id="IPR046341">
    <property type="entry name" value="SET_dom_sf"/>
</dbReference>
<gene>
    <name evidence="4" type="ORF">MN116_001377</name>
</gene>
<comment type="caution">
    <text evidence="4">The sequence shown here is derived from an EMBL/GenBank/DDBJ whole genome shotgun (WGS) entry which is preliminary data.</text>
</comment>
<protein>
    <recommendedName>
        <fullName evidence="3">Post-SET domain-containing protein</fullName>
    </recommendedName>
</protein>
<dbReference type="Proteomes" id="UP001292079">
    <property type="component" value="Unassembled WGS sequence"/>
</dbReference>
<dbReference type="InterPro" id="IPR003616">
    <property type="entry name" value="Post-SET_dom"/>
</dbReference>
<evidence type="ECO:0000313" key="5">
    <source>
        <dbReference type="Proteomes" id="UP001292079"/>
    </source>
</evidence>
<dbReference type="AlphaFoldDB" id="A0AAE1ZL69"/>
<dbReference type="GO" id="GO:0046975">
    <property type="term" value="F:histone H3K36 methyltransferase activity"/>
    <property type="evidence" value="ECO:0007669"/>
    <property type="project" value="InterPro"/>
</dbReference>
<dbReference type="EMBL" id="JALJAT010000001">
    <property type="protein sequence ID" value="KAK4476161.1"/>
    <property type="molecule type" value="Genomic_DNA"/>
</dbReference>
<keyword evidence="1" id="KW-0489">Methyltransferase</keyword>
<dbReference type="PROSITE" id="PS50868">
    <property type="entry name" value="POST_SET"/>
    <property type="match status" value="1"/>
</dbReference>
<dbReference type="Gene3D" id="2.170.270.10">
    <property type="entry name" value="SET domain"/>
    <property type="match status" value="1"/>
</dbReference>
<accession>A0AAE1ZL69</accession>
<dbReference type="SUPFAM" id="SSF82199">
    <property type="entry name" value="SET domain"/>
    <property type="match status" value="1"/>
</dbReference>